<evidence type="ECO:0000313" key="2">
    <source>
        <dbReference type="Proteomes" id="UP001290462"/>
    </source>
</evidence>
<evidence type="ECO:0000313" key="1">
    <source>
        <dbReference type="EMBL" id="MDZ5760618.1"/>
    </source>
</evidence>
<dbReference type="Proteomes" id="UP001290462">
    <property type="component" value="Unassembled WGS sequence"/>
</dbReference>
<dbReference type="RefSeq" id="WP_322809787.1">
    <property type="nucleotide sequence ID" value="NZ_JAVBVO010000024.1"/>
</dbReference>
<comment type="caution">
    <text evidence="1">The sequence shown here is derived from an EMBL/GenBank/DDBJ whole genome shotgun (WGS) entry which is preliminary data.</text>
</comment>
<accession>A0AAW9KEQ7</accession>
<proteinExistence type="predicted"/>
<dbReference type="EMBL" id="JAVBVO010000024">
    <property type="protein sequence ID" value="MDZ5760618.1"/>
    <property type="molecule type" value="Genomic_DNA"/>
</dbReference>
<organism evidence="1 2">
    <name type="scientific">Carnobacterium maltaromaticum</name>
    <name type="common">Carnobacterium piscicola</name>
    <dbReference type="NCBI Taxonomy" id="2751"/>
    <lineage>
        <taxon>Bacteria</taxon>
        <taxon>Bacillati</taxon>
        <taxon>Bacillota</taxon>
        <taxon>Bacilli</taxon>
        <taxon>Lactobacillales</taxon>
        <taxon>Carnobacteriaceae</taxon>
        <taxon>Carnobacterium</taxon>
    </lineage>
</organism>
<dbReference type="AlphaFoldDB" id="A0AAW9KEQ7"/>
<sequence length="192" mass="22146">MATKMKKPGNVVSWENVRDCGYEVVLFDGKKRRIENDNLVLIENSYWGVDFSEPIESKTTIQKSYYAIKKVYDHTGTLIAERKNIYSNLLSTNKGMLKSVKLIDKNKIPFKVSESIERKFKEDDRKMQRKYAVHAQNISSVTFDELTSESKKEIEVRLLKAGAVRVEFKELKHGNGVVVSSNPKHVIKYLLK</sequence>
<name>A0AAW9KEQ7_CARML</name>
<gene>
    <name evidence="1" type="ORF">RAK27_18415</name>
</gene>
<protein>
    <submittedName>
        <fullName evidence="1">Uncharacterized protein</fullName>
    </submittedName>
</protein>
<reference evidence="1" key="1">
    <citation type="submission" date="2023-08" db="EMBL/GenBank/DDBJ databases">
        <title>Genomic characterization of piscicolin 126 produced by Carnobacterium maltaromaticum CM22 strain isolated from salmon (Salmo salar).</title>
        <authorList>
            <person name="Gonzalez-Gragera E."/>
            <person name="Garcia-Lopez J.D."/>
            <person name="Teso-Perez C."/>
            <person name="Gimenez-Hernandez I."/>
            <person name="Peralta-Sanchez J.M."/>
            <person name="Valdivia E."/>
            <person name="Montalban-Lopez M."/>
            <person name="Martin-Platero A.M."/>
            <person name="Banos A."/>
            <person name="Martinez-Bueno M."/>
        </authorList>
    </citation>
    <scope>NUCLEOTIDE SEQUENCE</scope>
    <source>
        <strain evidence="1">CM22</strain>
    </source>
</reference>